<reference evidence="2" key="1">
    <citation type="submission" date="2016-05" db="EMBL/GenBank/DDBJ databases">
        <authorList>
            <person name="Lavstsen T."/>
            <person name="Jespersen J.S."/>
        </authorList>
    </citation>
    <scope>NUCLEOTIDE SEQUENCE</scope>
    <source>
        <tissue evidence="2">Brain</tissue>
    </source>
</reference>
<proteinExistence type="predicted"/>
<name>A0A1A8FNJ8_9TELE</name>
<evidence type="ECO:0000256" key="1">
    <source>
        <dbReference type="SAM" id="MobiDB-lite"/>
    </source>
</evidence>
<feature type="non-terminal residue" evidence="2">
    <location>
        <position position="113"/>
    </location>
</feature>
<feature type="non-terminal residue" evidence="2">
    <location>
        <position position="1"/>
    </location>
</feature>
<feature type="compositionally biased region" description="Basic and acidic residues" evidence="1">
    <location>
        <begin position="31"/>
        <end position="45"/>
    </location>
</feature>
<reference evidence="2" key="2">
    <citation type="submission" date="2016-06" db="EMBL/GenBank/DDBJ databases">
        <title>The genome of a short-lived fish provides insights into sex chromosome evolution and the genetic control of aging.</title>
        <authorList>
            <person name="Reichwald K."/>
            <person name="Felder M."/>
            <person name="Petzold A."/>
            <person name="Koch P."/>
            <person name="Groth M."/>
            <person name="Platzer M."/>
        </authorList>
    </citation>
    <scope>NUCLEOTIDE SEQUENCE</scope>
    <source>
        <tissue evidence="2">Brain</tissue>
    </source>
</reference>
<dbReference type="EMBL" id="HAEB01013911">
    <property type="protein sequence ID" value="SBQ60438.1"/>
    <property type="molecule type" value="Transcribed_RNA"/>
</dbReference>
<sequence>VTVSELQENLEESEISDESQQVEEQASTDNVPKEDVMEPNEKDTSNTDSEENDTVKSSDAEGEVQILMKEAGETMQNVPEQGEEPLPELNKLETLAASEVKSLKEQSLEDGEE</sequence>
<evidence type="ECO:0000313" key="2">
    <source>
        <dbReference type="EMBL" id="SBQ60438.1"/>
    </source>
</evidence>
<feature type="region of interest" description="Disordered" evidence="1">
    <location>
        <begin position="1"/>
        <end position="87"/>
    </location>
</feature>
<feature type="compositionally biased region" description="Acidic residues" evidence="1">
    <location>
        <begin position="8"/>
        <end position="21"/>
    </location>
</feature>
<protein>
    <submittedName>
        <fullName evidence="2">Uncharacterized protein</fullName>
    </submittedName>
</protein>
<dbReference type="AlphaFoldDB" id="A0A1A8FNJ8"/>
<organism evidence="2">
    <name type="scientific">Nothobranchius korthausae</name>
    <dbReference type="NCBI Taxonomy" id="1143690"/>
    <lineage>
        <taxon>Eukaryota</taxon>
        <taxon>Metazoa</taxon>
        <taxon>Chordata</taxon>
        <taxon>Craniata</taxon>
        <taxon>Vertebrata</taxon>
        <taxon>Euteleostomi</taxon>
        <taxon>Actinopterygii</taxon>
        <taxon>Neopterygii</taxon>
        <taxon>Teleostei</taxon>
        <taxon>Neoteleostei</taxon>
        <taxon>Acanthomorphata</taxon>
        <taxon>Ovalentaria</taxon>
        <taxon>Atherinomorphae</taxon>
        <taxon>Cyprinodontiformes</taxon>
        <taxon>Nothobranchiidae</taxon>
        <taxon>Nothobranchius</taxon>
    </lineage>
</organism>
<gene>
    <name evidence="2" type="primary">Nfu_g_1_021928</name>
</gene>
<accession>A0A1A8FNJ8</accession>